<protein>
    <submittedName>
        <fullName evidence="1">Uncharacterized protein</fullName>
    </submittedName>
</protein>
<keyword evidence="2" id="KW-1185">Reference proteome</keyword>
<comment type="caution">
    <text evidence="1">The sequence shown here is derived from an EMBL/GenBank/DDBJ whole genome shotgun (WGS) entry which is preliminary data.</text>
</comment>
<name>A0A7Y6NSI6_9BURK</name>
<organism evidence="1 2">
    <name type="scientific">Piscinibacter koreensis</name>
    <dbReference type="NCBI Taxonomy" id="2742824"/>
    <lineage>
        <taxon>Bacteria</taxon>
        <taxon>Pseudomonadati</taxon>
        <taxon>Pseudomonadota</taxon>
        <taxon>Betaproteobacteria</taxon>
        <taxon>Burkholderiales</taxon>
        <taxon>Sphaerotilaceae</taxon>
        <taxon>Piscinibacter</taxon>
    </lineage>
</organism>
<dbReference type="EMBL" id="JABWMJ010000014">
    <property type="protein sequence ID" value="NUZ08531.1"/>
    <property type="molecule type" value="Genomic_DNA"/>
</dbReference>
<evidence type="ECO:0000313" key="1">
    <source>
        <dbReference type="EMBL" id="NUZ08531.1"/>
    </source>
</evidence>
<dbReference type="Proteomes" id="UP000529637">
    <property type="component" value="Unassembled WGS sequence"/>
</dbReference>
<dbReference type="AlphaFoldDB" id="A0A7Y6NSI6"/>
<accession>A0A7Y6NSI6</accession>
<sequence length="99" mass="10427">MHITDLTHFLDASGGLAPVKGPARTLAQFLFDVVAHASDGSDGAPAAPKCFKCKKGAVTAARAMDQAVVWTCPSCDAEGRISNWQGTMWDLTARPKPQG</sequence>
<gene>
    <name evidence="1" type="ORF">HQN59_22540</name>
</gene>
<reference evidence="1 2" key="1">
    <citation type="submission" date="2020-06" db="EMBL/GenBank/DDBJ databases">
        <title>Schlegella sp. ID0723 isolated from air conditioner.</title>
        <authorList>
            <person name="Kim D.Y."/>
            <person name="Kim D.-U."/>
        </authorList>
    </citation>
    <scope>NUCLEOTIDE SEQUENCE [LARGE SCALE GENOMIC DNA]</scope>
    <source>
        <strain evidence="1 2">ID0723</strain>
    </source>
</reference>
<evidence type="ECO:0000313" key="2">
    <source>
        <dbReference type="Proteomes" id="UP000529637"/>
    </source>
</evidence>
<dbReference type="RefSeq" id="WP_176071396.1">
    <property type="nucleotide sequence ID" value="NZ_JABWMJ010000014.1"/>
</dbReference>
<proteinExistence type="predicted"/>